<gene>
    <name evidence="2" type="ORF">PHACT_03290</name>
</gene>
<evidence type="ECO:0000313" key="2">
    <source>
        <dbReference type="EMBL" id="OFE12277.1"/>
    </source>
</evidence>
<organism evidence="2 3">
    <name type="scientific">Pseudohongiella acticola</name>
    <dbReference type="NCBI Taxonomy" id="1524254"/>
    <lineage>
        <taxon>Bacteria</taxon>
        <taxon>Pseudomonadati</taxon>
        <taxon>Pseudomonadota</taxon>
        <taxon>Gammaproteobacteria</taxon>
        <taxon>Pseudomonadales</taxon>
        <taxon>Pseudohongiellaceae</taxon>
        <taxon>Pseudohongiella</taxon>
    </lineage>
</organism>
<dbReference type="AlphaFoldDB" id="A0A1E8CJ42"/>
<dbReference type="SUPFAM" id="SSF53335">
    <property type="entry name" value="S-adenosyl-L-methionine-dependent methyltransferases"/>
    <property type="match status" value="1"/>
</dbReference>
<sequence length="197" mass="21391">MSHDDREKWQHKYRRGAYAGRRHPASYLQQQLPALTPPCKRALDLACGAGRNALYLAGQGYHVDAVDIAREGLQRGRAAAMEDTLAGIQWHEQDLDDGLPAALTGYGLILMIRYLDIDLLRAVCRRLQPGGYILAEVHLQSDSPVAGPSSNDFRAAPGALADVAADLDIIDCWEGITADPDGKDVALARLLARLPVA</sequence>
<name>A0A1E8CJ42_9GAMM</name>
<dbReference type="Proteomes" id="UP000175669">
    <property type="component" value="Unassembled WGS sequence"/>
</dbReference>
<dbReference type="Pfam" id="PF13649">
    <property type="entry name" value="Methyltransf_25"/>
    <property type="match status" value="1"/>
</dbReference>
<evidence type="ECO:0000259" key="1">
    <source>
        <dbReference type="Pfam" id="PF13649"/>
    </source>
</evidence>
<dbReference type="InterPro" id="IPR041698">
    <property type="entry name" value="Methyltransf_25"/>
</dbReference>
<feature type="domain" description="Methyltransferase" evidence="1">
    <location>
        <begin position="43"/>
        <end position="131"/>
    </location>
</feature>
<dbReference type="InterPro" id="IPR029063">
    <property type="entry name" value="SAM-dependent_MTases_sf"/>
</dbReference>
<dbReference type="Gene3D" id="3.40.50.150">
    <property type="entry name" value="Vaccinia Virus protein VP39"/>
    <property type="match status" value="1"/>
</dbReference>
<evidence type="ECO:0000313" key="3">
    <source>
        <dbReference type="Proteomes" id="UP000175669"/>
    </source>
</evidence>
<proteinExistence type="predicted"/>
<dbReference type="EMBL" id="MASR01000001">
    <property type="protein sequence ID" value="OFE12277.1"/>
    <property type="molecule type" value="Genomic_DNA"/>
</dbReference>
<reference evidence="3" key="1">
    <citation type="submission" date="2016-07" db="EMBL/GenBank/DDBJ databases">
        <authorList>
            <person name="Florea S."/>
            <person name="Webb J.S."/>
            <person name="Jaromczyk J."/>
            <person name="Schardl C.L."/>
        </authorList>
    </citation>
    <scope>NUCLEOTIDE SEQUENCE [LARGE SCALE GENOMIC DNA]</scope>
    <source>
        <strain evidence="3">KCTC 42131</strain>
    </source>
</reference>
<dbReference type="CDD" id="cd02440">
    <property type="entry name" value="AdoMet_MTases"/>
    <property type="match status" value="1"/>
</dbReference>
<comment type="caution">
    <text evidence="2">The sequence shown here is derived from an EMBL/GenBank/DDBJ whole genome shotgun (WGS) entry which is preliminary data.</text>
</comment>
<accession>A0A1E8CJ42</accession>
<keyword evidence="3" id="KW-1185">Reference proteome</keyword>
<protein>
    <recommendedName>
        <fullName evidence="1">Methyltransferase domain-containing protein</fullName>
    </recommendedName>
</protein>
<dbReference type="RefSeq" id="WP_070115900.1">
    <property type="nucleotide sequence ID" value="NZ_MASR01000001.1"/>
</dbReference>
<dbReference type="STRING" id="1524254.PHACT_03290"/>